<dbReference type="Proteomes" id="UP001224890">
    <property type="component" value="Unassembled WGS sequence"/>
</dbReference>
<sequence>MAFSYNKDEFVHIIWLCVGYVGIERWLLCRVRASHWKASETIQVQVCCELQGTNRLGPKLNQGGRVGSEAMVTRQLQEPPTMPLTTPYQASKRPISRVGGRTRFIRVMSQERMPMGLTQRQKA</sequence>
<dbReference type="RefSeq" id="XP_060434227.1">
    <property type="nucleotide sequence ID" value="XM_060571866.1"/>
</dbReference>
<name>A0AAJ0AUD1_9PEZI</name>
<evidence type="ECO:0000313" key="3">
    <source>
        <dbReference type="Proteomes" id="UP001224890"/>
    </source>
</evidence>
<proteinExistence type="predicted"/>
<evidence type="ECO:0000313" key="2">
    <source>
        <dbReference type="EMBL" id="KAK1690532.1"/>
    </source>
</evidence>
<keyword evidence="1" id="KW-0812">Transmembrane</keyword>
<keyword evidence="3" id="KW-1185">Reference proteome</keyword>
<feature type="transmembrane region" description="Helical" evidence="1">
    <location>
        <begin position="12"/>
        <end position="28"/>
    </location>
</feature>
<dbReference type="GeneID" id="85456392"/>
<keyword evidence="1" id="KW-0472">Membrane</keyword>
<keyword evidence="1" id="KW-1133">Transmembrane helix</keyword>
<protein>
    <submittedName>
        <fullName evidence="2">Uncharacterized protein</fullName>
    </submittedName>
</protein>
<organism evidence="2 3">
    <name type="scientific">Colletotrichum godetiae</name>
    <dbReference type="NCBI Taxonomy" id="1209918"/>
    <lineage>
        <taxon>Eukaryota</taxon>
        <taxon>Fungi</taxon>
        <taxon>Dikarya</taxon>
        <taxon>Ascomycota</taxon>
        <taxon>Pezizomycotina</taxon>
        <taxon>Sordariomycetes</taxon>
        <taxon>Hypocreomycetidae</taxon>
        <taxon>Glomerellales</taxon>
        <taxon>Glomerellaceae</taxon>
        <taxon>Colletotrichum</taxon>
        <taxon>Colletotrichum acutatum species complex</taxon>
    </lineage>
</organism>
<reference evidence="2" key="1">
    <citation type="submission" date="2021-06" db="EMBL/GenBank/DDBJ databases">
        <title>Comparative genomics, transcriptomics and evolutionary studies reveal genomic signatures of adaptation to plant cell wall in hemibiotrophic fungi.</title>
        <authorList>
            <consortium name="DOE Joint Genome Institute"/>
            <person name="Baroncelli R."/>
            <person name="Diaz J.F."/>
            <person name="Benocci T."/>
            <person name="Peng M."/>
            <person name="Battaglia E."/>
            <person name="Haridas S."/>
            <person name="Andreopoulos W."/>
            <person name="Labutti K."/>
            <person name="Pangilinan J."/>
            <person name="Floch G.L."/>
            <person name="Makela M.R."/>
            <person name="Henrissat B."/>
            <person name="Grigoriev I.V."/>
            <person name="Crouch J.A."/>
            <person name="De Vries R.P."/>
            <person name="Sukno S.A."/>
            <person name="Thon M.R."/>
        </authorList>
    </citation>
    <scope>NUCLEOTIDE SEQUENCE</scope>
    <source>
        <strain evidence="2">CBS 193.32</strain>
    </source>
</reference>
<accession>A0AAJ0AUD1</accession>
<gene>
    <name evidence="2" type="ORF">BDP55DRAFT_628188</name>
</gene>
<evidence type="ECO:0000256" key="1">
    <source>
        <dbReference type="SAM" id="Phobius"/>
    </source>
</evidence>
<dbReference type="EMBL" id="JAHMHR010000006">
    <property type="protein sequence ID" value="KAK1690532.1"/>
    <property type="molecule type" value="Genomic_DNA"/>
</dbReference>
<comment type="caution">
    <text evidence="2">The sequence shown here is derived from an EMBL/GenBank/DDBJ whole genome shotgun (WGS) entry which is preliminary data.</text>
</comment>
<dbReference type="AlphaFoldDB" id="A0AAJ0AUD1"/>